<evidence type="ECO:0000256" key="5">
    <source>
        <dbReference type="ARBA" id="ARBA00022840"/>
    </source>
</evidence>
<dbReference type="PROSITE" id="PS50088">
    <property type="entry name" value="ANK_REPEAT"/>
    <property type="match status" value="2"/>
</dbReference>
<name>A0A0S4ITD7_BODSA</name>
<keyword evidence="5" id="KW-0067">ATP-binding</keyword>
<dbReference type="GO" id="GO:0004674">
    <property type="term" value="F:protein serine/threonine kinase activity"/>
    <property type="evidence" value="ECO:0007669"/>
    <property type="project" value="TreeGrafter"/>
</dbReference>
<evidence type="ECO:0000313" key="8">
    <source>
        <dbReference type="EMBL" id="CUG06485.1"/>
    </source>
</evidence>
<dbReference type="PANTHER" id="PTHR44329:SF288">
    <property type="entry name" value="MITOGEN-ACTIVATED PROTEIN KINASE KINASE KINASE 20"/>
    <property type="match status" value="1"/>
</dbReference>
<evidence type="ECO:0000313" key="9">
    <source>
        <dbReference type="Proteomes" id="UP000051952"/>
    </source>
</evidence>
<keyword evidence="6" id="KW-0040">ANK repeat</keyword>
<dbReference type="SUPFAM" id="SSF48403">
    <property type="entry name" value="Ankyrin repeat"/>
    <property type="match status" value="1"/>
</dbReference>
<organism evidence="8 9">
    <name type="scientific">Bodo saltans</name>
    <name type="common">Flagellated protozoan</name>
    <dbReference type="NCBI Taxonomy" id="75058"/>
    <lineage>
        <taxon>Eukaryota</taxon>
        <taxon>Discoba</taxon>
        <taxon>Euglenozoa</taxon>
        <taxon>Kinetoplastea</taxon>
        <taxon>Metakinetoplastina</taxon>
        <taxon>Eubodonida</taxon>
        <taxon>Bodonidae</taxon>
        <taxon>Bodo</taxon>
    </lineage>
</organism>
<evidence type="ECO:0000256" key="6">
    <source>
        <dbReference type="PROSITE-ProRule" id="PRU00023"/>
    </source>
</evidence>
<evidence type="ECO:0000256" key="3">
    <source>
        <dbReference type="ARBA" id="ARBA00022741"/>
    </source>
</evidence>
<keyword evidence="3" id="KW-0547">Nucleotide-binding</keyword>
<dbReference type="PROSITE" id="PS50297">
    <property type="entry name" value="ANK_REP_REGION"/>
    <property type="match status" value="2"/>
</dbReference>
<dbReference type="GO" id="GO:0005524">
    <property type="term" value="F:ATP binding"/>
    <property type="evidence" value="ECO:0007669"/>
    <property type="project" value="UniProtKB-KW"/>
</dbReference>
<keyword evidence="9" id="KW-1185">Reference proteome</keyword>
<dbReference type="Gene3D" id="1.10.510.10">
    <property type="entry name" value="Transferase(Phosphotransferase) domain 1"/>
    <property type="match status" value="1"/>
</dbReference>
<proteinExistence type="inferred from homology"/>
<dbReference type="InterPro" id="IPR000719">
    <property type="entry name" value="Prot_kinase_dom"/>
</dbReference>
<evidence type="ECO:0000259" key="7">
    <source>
        <dbReference type="PROSITE" id="PS50011"/>
    </source>
</evidence>
<feature type="repeat" description="ANK" evidence="6">
    <location>
        <begin position="663"/>
        <end position="696"/>
    </location>
</feature>
<accession>A0A0S4ITD7</accession>
<dbReference type="AlphaFoldDB" id="A0A0S4ITD7"/>
<dbReference type="PROSITE" id="PS50011">
    <property type="entry name" value="PROTEIN_KINASE_DOM"/>
    <property type="match status" value="1"/>
</dbReference>
<dbReference type="Pfam" id="PF00069">
    <property type="entry name" value="Pkinase"/>
    <property type="match status" value="1"/>
</dbReference>
<dbReference type="InterPro" id="IPR002110">
    <property type="entry name" value="Ankyrin_rpt"/>
</dbReference>
<dbReference type="PANTHER" id="PTHR44329">
    <property type="entry name" value="SERINE/THREONINE-PROTEIN KINASE TNNI3K-RELATED"/>
    <property type="match status" value="1"/>
</dbReference>
<gene>
    <name evidence="8" type="ORF">BSAL_72885</name>
</gene>
<dbReference type="InterPro" id="IPR036770">
    <property type="entry name" value="Ankyrin_rpt-contain_sf"/>
</dbReference>
<dbReference type="OrthoDB" id="4062651at2759"/>
<sequence>MLTSGAPPAMVFTIDRIAMGSRVGGEGSTQVRQCSLTPVGTAVPALGTNVPLIAMKRLSKEQAVACARPELFDLEHTNINKIIGWVPGDEVLLLQLSENGSLSIEAFKKLPVNEKLLQAVACCLQVAEGLAYLRDRGMVHRGVKPANVLRYGDTFKLCDFGTSKKVQDKGCNDLDTFAYAAPELYPEMNHQHDEASAESDSYSLGCLLLELGTNCLVWGTDDVRAIRAAIGEGRSPVALQHLWPSWCPQELSKLAGKLVSFDPSNRGEIKAAIGSLKDTMNVLEALKANSMKLFNAPSPYGPNWLQDIDELRSLALAIARLAGMKPPTNRPDLERHASSIATPHDLDDLQAKLHIHSITCEHRRIIALFTAESPICYMLNGTMSQLKCPDSDRDRIAPVAKRLYKAVQQLGRPFKGTAFRALYADAPHLQEAHTTYETLLVGSSLNSFQFSSFTTNLSSIQHFTGCGRPMILLRCENLIGFDIDDLSYLALTSHPLENEVLVLPPAYFTVKTKPFKVNNIVVVDLEYRVSESQKGCYSLEPNNFFLDRARECGAAANGDEGQTCLDCFAQLQEADSRNVGMFEAPHPFIAAAASGEVNILRELVAAEYTSSDPIDATQRVRAQVWTAAPDGQTPLYAAASNGHSDMIRALRNTWPDVPVIVNNGLSPLHAAAQGGHAAAVIALLEKRPDNVSHERNGETSSYRVEVKRTPRLCANVFLQLLNVLHELSLQPQASASSSRVSEPTIKSLRSGILCAMQDGVTPLCVAASQGHAAVIDALILNDTPFETSEVVLSLIAATIGNHADAITSLTPLVSNSAWSRAPLLAATILNSNRSIIDQLRSLRGSAVLGQ</sequence>
<feature type="domain" description="Protein kinase" evidence="7">
    <location>
        <begin position="17"/>
        <end position="283"/>
    </location>
</feature>
<dbReference type="SUPFAM" id="SSF56112">
    <property type="entry name" value="Protein kinase-like (PK-like)"/>
    <property type="match status" value="1"/>
</dbReference>
<dbReference type="Gene3D" id="3.90.176.10">
    <property type="entry name" value="Toxin ADP-ribosyltransferase, Chain A, domain 1"/>
    <property type="match status" value="1"/>
</dbReference>
<keyword evidence="4 8" id="KW-0418">Kinase</keyword>
<dbReference type="InterPro" id="IPR011009">
    <property type="entry name" value="Kinase-like_dom_sf"/>
</dbReference>
<evidence type="ECO:0000256" key="1">
    <source>
        <dbReference type="ARBA" id="ARBA00005843"/>
    </source>
</evidence>
<comment type="similarity">
    <text evidence="1">Belongs to the protein kinase superfamily. TKL Ser/Thr protein kinase family.</text>
</comment>
<dbReference type="Pfam" id="PF12796">
    <property type="entry name" value="Ank_2"/>
    <property type="match status" value="1"/>
</dbReference>
<dbReference type="Proteomes" id="UP000051952">
    <property type="component" value="Unassembled WGS sequence"/>
</dbReference>
<evidence type="ECO:0000256" key="2">
    <source>
        <dbReference type="ARBA" id="ARBA00022679"/>
    </source>
</evidence>
<protein>
    <submittedName>
        <fullName evidence="8">Serine-threonine protein kinase, putative</fullName>
    </submittedName>
</protein>
<reference evidence="9" key="1">
    <citation type="submission" date="2015-09" db="EMBL/GenBank/DDBJ databases">
        <authorList>
            <consortium name="Pathogen Informatics"/>
        </authorList>
    </citation>
    <scope>NUCLEOTIDE SEQUENCE [LARGE SCALE GENOMIC DNA]</scope>
    <source>
        <strain evidence="9">Lake Konstanz</strain>
    </source>
</reference>
<dbReference type="Gene3D" id="1.25.40.20">
    <property type="entry name" value="Ankyrin repeat-containing domain"/>
    <property type="match status" value="1"/>
</dbReference>
<dbReference type="InterPro" id="IPR051681">
    <property type="entry name" value="Ser/Thr_Kinases-Pseudokinases"/>
</dbReference>
<dbReference type="SMART" id="SM00248">
    <property type="entry name" value="ANK"/>
    <property type="match status" value="3"/>
</dbReference>
<evidence type="ECO:0000256" key="4">
    <source>
        <dbReference type="ARBA" id="ARBA00022777"/>
    </source>
</evidence>
<feature type="repeat" description="ANK" evidence="6">
    <location>
        <begin position="630"/>
        <end position="650"/>
    </location>
</feature>
<dbReference type="EMBL" id="CYKH01000590">
    <property type="protein sequence ID" value="CUG06485.1"/>
    <property type="molecule type" value="Genomic_DNA"/>
</dbReference>
<dbReference type="VEuPathDB" id="TriTrypDB:BSAL_72885"/>
<keyword evidence="2" id="KW-0808">Transferase</keyword>